<evidence type="ECO:0000313" key="2">
    <source>
        <dbReference type="EMBL" id="TYP74739.1"/>
    </source>
</evidence>
<gene>
    <name evidence="2" type="ORF">BCM02_105284</name>
</gene>
<feature type="compositionally biased region" description="Basic and acidic residues" evidence="1">
    <location>
        <begin position="1"/>
        <end position="11"/>
    </location>
</feature>
<feature type="compositionally biased region" description="Polar residues" evidence="1">
    <location>
        <begin position="24"/>
        <end position="37"/>
    </location>
</feature>
<protein>
    <submittedName>
        <fullName evidence="2">Uncharacterized protein</fullName>
    </submittedName>
</protein>
<evidence type="ECO:0000256" key="1">
    <source>
        <dbReference type="SAM" id="MobiDB-lite"/>
    </source>
</evidence>
<dbReference type="AlphaFoldDB" id="A0A5S5C6E9"/>
<dbReference type="RefSeq" id="WP_187434231.1">
    <property type="nucleotide sequence ID" value="NZ_VNHS01000005.1"/>
</dbReference>
<name>A0A5S5C6E9_9BACL</name>
<evidence type="ECO:0000313" key="3">
    <source>
        <dbReference type="Proteomes" id="UP000323257"/>
    </source>
</evidence>
<dbReference type="Proteomes" id="UP000323257">
    <property type="component" value="Unassembled WGS sequence"/>
</dbReference>
<organism evidence="2 3">
    <name type="scientific">Paenibacillus methanolicus</name>
    <dbReference type="NCBI Taxonomy" id="582686"/>
    <lineage>
        <taxon>Bacteria</taxon>
        <taxon>Bacillati</taxon>
        <taxon>Bacillota</taxon>
        <taxon>Bacilli</taxon>
        <taxon>Bacillales</taxon>
        <taxon>Paenibacillaceae</taxon>
        <taxon>Paenibacillus</taxon>
    </lineage>
</organism>
<proteinExistence type="predicted"/>
<dbReference type="EMBL" id="VNHS01000005">
    <property type="protein sequence ID" value="TYP74739.1"/>
    <property type="molecule type" value="Genomic_DNA"/>
</dbReference>
<comment type="caution">
    <text evidence="2">The sequence shown here is derived from an EMBL/GenBank/DDBJ whole genome shotgun (WGS) entry which is preliminary data.</text>
</comment>
<sequence length="48" mass="5615">MSESQNPKEEDPQPNAPETELNDLEQTLTEQELNDTQGGWGRQRRRNF</sequence>
<keyword evidence="3" id="KW-1185">Reference proteome</keyword>
<feature type="region of interest" description="Disordered" evidence="1">
    <location>
        <begin position="1"/>
        <end position="48"/>
    </location>
</feature>
<reference evidence="2 3" key="1">
    <citation type="submission" date="2019-07" db="EMBL/GenBank/DDBJ databases">
        <title>Genomic Encyclopedia of Type Strains, Phase III (KMG-III): the genomes of soil and plant-associated and newly described type strains.</title>
        <authorList>
            <person name="Whitman W."/>
        </authorList>
    </citation>
    <scope>NUCLEOTIDE SEQUENCE [LARGE SCALE GENOMIC DNA]</scope>
    <source>
        <strain evidence="2 3">BL24</strain>
    </source>
</reference>
<accession>A0A5S5C6E9</accession>